<dbReference type="Pfam" id="PF13458">
    <property type="entry name" value="Peripla_BP_6"/>
    <property type="match status" value="1"/>
</dbReference>
<dbReference type="PANTHER" id="PTHR30483">
    <property type="entry name" value="LEUCINE-SPECIFIC-BINDING PROTEIN"/>
    <property type="match status" value="1"/>
</dbReference>
<evidence type="ECO:0000256" key="6">
    <source>
        <dbReference type="SAM" id="SignalP"/>
    </source>
</evidence>
<dbReference type="CDD" id="cd06333">
    <property type="entry name" value="PBP1_ABC_RPA1789-like"/>
    <property type="match status" value="1"/>
</dbReference>
<evidence type="ECO:0000313" key="9">
    <source>
        <dbReference type="Proteomes" id="UP000578622"/>
    </source>
</evidence>
<gene>
    <name evidence="8" type="ORF">FHW20_004453</name>
</gene>
<comment type="function">
    <text evidence="1">Component of an amino-acid transport system.</text>
</comment>
<dbReference type="Gene3D" id="3.40.50.2300">
    <property type="match status" value="2"/>
</dbReference>
<feature type="domain" description="Leucine-binding protein" evidence="7">
    <location>
        <begin position="31"/>
        <end position="367"/>
    </location>
</feature>
<evidence type="ECO:0000313" key="8">
    <source>
        <dbReference type="EMBL" id="MBA8853472.1"/>
    </source>
</evidence>
<sequence length="385" mass="41148">MLKSLIRTAICGAAVGLSLFAGSALAQEKKPIRIGSFMSLTGPASFLGEDARKAMETQIEAWNKAGGLEGRPIEWIHYDDAGAAAQARTFANRLINDGVDILIGGSTTGTTMAAVPLIEQKGVPFISLASGIQIVNPIKPYVFKTVASDDLIARRILEDIRSRGLNKVALVTQTSGYGQSGREQLMIVAKELGVEIVADETFSDTDTNLTVQVTRVRNNPKVEAVVGVGTGQVPAILVRNYHELDVKFPLYLAPGVASKAFLEIIGAAGNGVRIPAAPLLAGDQIPTDNPAKRAIDDLTKLYQEKWGQTPSSFAGCGYDALHLFADALKRAGSTDPKALRDALETTKNFNGVSGTVNMSPTDHTGTDYRSLVLWEIQDGNWKLIN</sequence>
<dbReference type="PRINTS" id="PR00337">
    <property type="entry name" value="LEUILEVALBP"/>
</dbReference>
<name>A0ABR6AVR9_9HYPH</name>
<accession>A0ABR6AVR9</accession>
<proteinExistence type="inferred from homology"/>
<evidence type="ECO:0000256" key="3">
    <source>
        <dbReference type="ARBA" id="ARBA00022448"/>
    </source>
</evidence>
<keyword evidence="5" id="KW-0029">Amino-acid transport</keyword>
<organism evidence="8 9">
    <name type="scientific">Brucella intermedia</name>
    <dbReference type="NCBI Taxonomy" id="94625"/>
    <lineage>
        <taxon>Bacteria</taxon>
        <taxon>Pseudomonadati</taxon>
        <taxon>Pseudomonadota</taxon>
        <taxon>Alphaproteobacteria</taxon>
        <taxon>Hyphomicrobiales</taxon>
        <taxon>Brucellaceae</taxon>
        <taxon>Brucella/Ochrobactrum group</taxon>
        <taxon>Brucella</taxon>
    </lineage>
</organism>
<dbReference type="RefSeq" id="WP_182512054.1">
    <property type="nucleotide sequence ID" value="NZ_JACGXG010000011.1"/>
</dbReference>
<protein>
    <submittedName>
        <fullName evidence="8">Branched-chain amino acid transport system substrate-binding protein</fullName>
    </submittedName>
</protein>
<comment type="similarity">
    <text evidence="2">Belongs to the leucine-binding protein family.</text>
</comment>
<comment type="caution">
    <text evidence="8">The sequence shown here is derived from an EMBL/GenBank/DDBJ whole genome shotgun (WGS) entry which is preliminary data.</text>
</comment>
<evidence type="ECO:0000256" key="1">
    <source>
        <dbReference type="ARBA" id="ARBA00003630"/>
    </source>
</evidence>
<feature type="signal peptide" evidence="6">
    <location>
        <begin position="1"/>
        <end position="26"/>
    </location>
</feature>
<keyword evidence="4 6" id="KW-0732">Signal</keyword>
<dbReference type="PANTHER" id="PTHR30483:SF38">
    <property type="entry name" value="BLR7848 PROTEIN"/>
    <property type="match status" value="1"/>
</dbReference>
<keyword evidence="3" id="KW-0813">Transport</keyword>
<dbReference type="InterPro" id="IPR000709">
    <property type="entry name" value="Leu_Ile_Val-bd"/>
</dbReference>
<reference evidence="8 9" key="1">
    <citation type="submission" date="2020-07" db="EMBL/GenBank/DDBJ databases">
        <title>Genomic Encyclopedia of Type Strains, Phase IV (KMG-V): Genome sequencing to study the core and pangenomes of soil and plant-associated prokaryotes.</title>
        <authorList>
            <person name="Whitman W."/>
        </authorList>
    </citation>
    <scope>NUCLEOTIDE SEQUENCE [LARGE SCALE GENOMIC DNA]</scope>
    <source>
        <strain evidence="8 9">RH4WT92</strain>
    </source>
</reference>
<dbReference type="InterPro" id="IPR051010">
    <property type="entry name" value="BCAA_transport"/>
</dbReference>
<dbReference type="Proteomes" id="UP000578622">
    <property type="component" value="Unassembled WGS sequence"/>
</dbReference>
<feature type="chain" id="PRO_5047327339" evidence="6">
    <location>
        <begin position="27"/>
        <end position="385"/>
    </location>
</feature>
<keyword evidence="9" id="KW-1185">Reference proteome</keyword>
<evidence type="ECO:0000259" key="7">
    <source>
        <dbReference type="Pfam" id="PF13458"/>
    </source>
</evidence>
<evidence type="ECO:0000256" key="5">
    <source>
        <dbReference type="ARBA" id="ARBA00022970"/>
    </source>
</evidence>
<dbReference type="InterPro" id="IPR028081">
    <property type="entry name" value="Leu-bd"/>
</dbReference>
<evidence type="ECO:0000256" key="4">
    <source>
        <dbReference type="ARBA" id="ARBA00022729"/>
    </source>
</evidence>
<dbReference type="EMBL" id="JACGXG010000011">
    <property type="protein sequence ID" value="MBA8853472.1"/>
    <property type="molecule type" value="Genomic_DNA"/>
</dbReference>
<dbReference type="InterPro" id="IPR028082">
    <property type="entry name" value="Peripla_BP_I"/>
</dbReference>
<dbReference type="SUPFAM" id="SSF53822">
    <property type="entry name" value="Periplasmic binding protein-like I"/>
    <property type="match status" value="1"/>
</dbReference>
<evidence type="ECO:0000256" key="2">
    <source>
        <dbReference type="ARBA" id="ARBA00010062"/>
    </source>
</evidence>